<protein>
    <recommendedName>
        <fullName evidence="3">Sulfotransferase family protein</fullName>
    </recommendedName>
</protein>
<dbReference type="EMBL" id="CALNXI010004436">
    <property type="protein sequence ID" value="CAH3195813.1"/>
    <property type="molecule type" value="Genomic_DNA"/>
</dbReference>
<gene>
    <name evidence="1" type="ORF">PEVE_00031156</name>
</gene>
<evidence type="ECO:0000313" key="1">
    <source>
        <dbReference type="EMBL" id="CAH3195813.1"/>
    </source>
</evidence>
<comment type="caution">
    <text evidence="1">The sequence shown here is derived from an EMBL/GenBank/DDBJ whole genome shotgun (WGS) entry which is preliminary data.</text>
</comment>
<sequence length="106" mass="12310">MKVICVGLQKTGTKSICTALRYLGFTVFDWEEQIFDFLDHWVDVFQNGAQPDVKRVYHNADAALDIPANFFWEKILEAFPDCKVLLSEREEDSWVKSFVIPNLSYT</sequence>
<reference evidence="1 2" key="1">
    <citation type="submission" date="2022-05" db="EMBL/GenBank/DDBJ databases">
        <authorList>
            <consortium name="Genoscope - CEA"/>
            <person name="William W."/>
        </authorList>
    </citation>
    <scope>NUCLEOTIDE SEQUENCE [LARGE SCALE GENOMIC DNA]</scope>
</reference>
<organism evidence="1 2">
    <name type="scientific">Porites evermanni</name>
    <dbReference type="NCBI Taxonomy" id="104178"/>
    <lineage>
        <taxon>Eukaryota</taxon>
        <taxon>Metazoa</taxon>
        <taxon>Cnidaria</taxon>
        <taxon>Anthozoa</taxon>
        <taxon>Hexacorallia</taxon>
        <taxon>Scleractinia</taxon>
        <taxon>Fungiina</taxon>
        <taxon>Poritidae</taxon>
        <taxon>Porites</taxon>
    </lineage>
</organism>
<keyword evidence="2" id="KW-1185">Reference proteome</keyword>
<dbReference type="Proteomes" id="UP001159427">
    <property type="component" value="Unassembled WGS sequence"/>
</dbReference>
<dbReference type="SUPFAM" id="SSF52540">
    <property type="entry name" value="P-loop containing nucleoside triphosphate hydrolases"/>
    <property type="match status" value="1"/>
</dbReference>
<dbReference type="InterPro" id="IPR027417">
    <property type="entry name" value="P-loop_NTPase"/>
</dbReference>
<proteinExistence type="predicted"/>
<dbReference type="Gene3D" id="3.40.50.300">
    <property type="entry name" value="P-loop containing nucleotide triphosphate hydrolases"/>
    <property type="match status" value="1"/>
</dbReference>
<accession>A0ABN8SW98</accession>
<dbReference type="InterPro" id="IPR040632">
    <property type="entry name" value="Sulfotransfer_4"/>
</dbReference>
<dbReference type="PANTHER" id="PTHR36978">
    <property type="entry name" value="P-LOOP CONTAINING NUCLEOTIDE TRIPHOSPHATE HYDROLASE"/>
    <property type="match status" value="1"/>
</dbReference>
<dbReference type="Pfam" id="PF17784">
    <property type="entry name" value="Sulfotransfer_4"/>
    <property type="match status" value="1"/>
</dbReference>
<dbReference type="PANTHER" id="PTHR36978:SF4">
    <property type="entry name" value="P-LOOP CONTAINING NUCLEOSIDE TRIPHOSPHATE HYDROLASE PROTEIN"/>
    <property type="match status" value="1"/>
</dbReference>
<evidence type="ECO:0008006" key="3">
    <source>
        <dbReference type="Google" id="ProtNLM"/>
    </source>
</evidence>
<evidence type="ECO:0000313" key="2">
    <source>
        <dbReference type="Proteomes" id="UP001159427"/>
    </source>
</evidence>
<name>A0ABN8SW98_9CNID</name>